<dbReference type="Proteomes" id="UP000022910">
    <property type="component" value="Unassembled WGS sequence"/>
</dbReference>
<reference evidence="2 3" key="1">
    <citation type="submission" date="2014-02" db="EMBL/GenBank/DDBJ databases">
        <title>Single nucleus genome sequencing reveals high similarity among nuclei of an endomycorrhizal fungus.</title>
        <authorList>
            <person name="Lin K."/>
            <person name="Geurts R."/>
            <person name="Zhang Z."/>
            <person name="Limpens E."/>
            <person name="Saunders D.G."/>
            <person name="Mu D."/>
            <person name="Pang E."/>
            <person name="Cao H."/>
            <person name="Cha H."/>
            <person name="Lin T."/>
            <person name="Zhou Q."/>
            <person name="Shang Y."/>
            <person name="Li Y."/>
            <person name="Ivanov S."/>
            <person name="Sharma T."/>
            <person name="Velzen R.V."/>
            <person name="Ruijter N.D."/>
            <person name="Aanen D.K."/>
            <person name="Win J."/>
            <person name="Kamoun S."/>
            <person name="Bisseling T."/>
            <person name="Huang S."/>
        </authorList>
    </citation>
    <scope>NUCLEOTIDE SEQUENCE [LARGE SCALE GENOMIC DNA]</scope>
    <source>
        <strain evidence="3">DAOM197198w</strain>
    </source>
</reference>
<evidence type="ECO:0008006" key="4">
    <source>
        <dbReference type="Google" id="ProtNLM"/>
    </source>
</evidence>
<evidence type="ECO:0000313" key="3">
    <source>
        <dbReference type="Proteomes" id="UP000022910"/>
    </source>
</evidence>
<organism evidence="2 3">
    <name type="scientific">Rhizophagus irregularis (strain DAOM 197198w)</name>
    <name type="common">Glomus intraradices</name>
    <dbReference type="NCBI Taxonomy" id="1432141"/>
    <lineage>
        <taxon>Eukaryota</taxon>
        <taxon>Fungi</taxon>
        <taxon>Fungi incertae sedis</taxon>
        <taxon>Mucoromycota</taxon>
        <taxon>Glomeromycotina</taxon>
        <taxon>Glomeromycetes</taxon>
        <taxon>Glomerales</taxon>
        <taxon>Glomeraceae</taxon>
        <taxon>Rhizophagus</taxon>
    </lineage>
</organism>
<feature type="chain" id="PRO_5001475633" description="Lipoprotein" evidence="1">
    <location>
        <begin position="22"/>
        <end position="189"/>
    </location>
</feature>
<evidence type="ECO:0000256" key="1">
    <source>
        <dbReference type="SAM" id="SignalP"/>
    </source>
</evidence>
<sequence length="189" mass="21471">MKNTYCILIILLTVILQGCSSLSAFNDSKKAIYLTVKENSILKPQDLEENEVIVVNSFKELEEKFNSLSKTIPVLIDKNALNKTNTEGLNNWIPKQTSLPVIFVGYSNPTYILLKELDLYENKHMPPNMSDKQIEELKHQKGFSLMYITTTGHNYGVGFDKENTVQNILEITDQALKGDKAVEELMPEQ</sequence>
<dbReference type="PROSITE" id="PS51257">
    <property type="entry name" value="PROKAR_LIPOPROTEIN"/>
    <property type="match status" value="1"/>
</dbReference>
<protein>
    <recommendedName>
        <fullName evidence="4">Lipoprotein</fullName>
    </recommendedName>
</protein>
<dbReference type="AlphaFoldDB" id="A0A015NK25"/>
<comment type="caution">
    <text evidence="2">The sequence shown here is derived from an EMBL/GenBank/DDBJ whole genome shotgun (WGS) entry which is preliminary data.</text>
</comment>
<proteinExistence type="predicted"/>
<evidence type="ECO:0000313" key="2">
    <source>
        <dbReference type="EMBL" id="EXX79788.1"/>
    </source>
</evidence>
<dbReference type="EMBL" id="JEMT01001363">
    <property type="protein sequence ID" value="EXX79788.1"/>
    <property type="molecule type" value="Genomic_DNA"/>
</dbReference>
<keyword evidence="1" id="KW-0732">Signal</keyword>
<feature type="signal peptide" evidence="1">
    <location>
        <begin position="1"/>
        <end position="21"/>
    </location>
</feature>
<gene>
    <name evidence="2" type="ORF">RirG_002260</name>
</gene>
<keyword evidence="3" id="KW-1185">Reference proteome</keyword>
<dbReference type="HOGENOM" id="CLU_1435143_0_0_1"/>
<name>A0A015NK25_RHIIW</name>
<accession>A0A015NK25</accession>